<evidence type="ECO:0000313" key="6">
    <source>
        <dbReference type="EMBL" id="SMB94599.1"/>
    </source>
</evidence>
<sequence>MRAAAAHTALRHGTAVAVAVTAGHFINDAYGAMLTPLAPALQGRFGVSIAAVTLLSSVFSLTSSVLQPLLGILGERLDRRYAAALGPLMTGLGLTMMGFMPWFGALVLLVAVAGFGSGFFHPAGAAYVALSSPPQKRGLWASLFSAGGTGGMALGPVFAGVGLAHLPWFALIGAAVAAATFVVTPPGKVQGRRVGVAEYARIFRGPLVGLWAMAVLRSLASMGYNAMLPFILLGRGFGAREVGITLAVYSVASALGGIVGGRASDRYGRVPVLRAAILSTIPFFVGLILSSPANWWFYPLTFIVGAAVNASIPVGVVAAQEYAPGHVAVASSIMMGFSWGFAGLLVFLVGVLADVTSPTVAALASLTLLIPSAVIAYRLPEPKQVAFE</sequence>
<dbReference type="RefSeq" id="WP_084049720.1">
    <property type="nucleotide sequence ID" value="NZ_FWWU01000009.1"/>
</dbReference>
<dbReference type="STRING" id="695939.SAMN00790413_02452"/>
<dbReference type="GO" id="GO:0022857">
    <property type="term" value="F:transmembrane transporter activity"/>
    <property type="evidence" value="ECO:0007669"/>
    <property type="project" value="InterPro"/>
</dbReference>
<evidence type="ECO:0000313" key="7">
    <source>
        <dbReference type="Proteomes" id="UP000192582"/>
    </source>
</evidence>
<proteinExistence type="predicted"/>
<protein>
    <submittedName>
        <fullName evidence="6">MFS transporter, FSR family, fosmidomycin resistance protein</fullName>
    </submittedName>
</protein>
<feature type="transmembrane region" description="Helical" evidence="4">
    <location>
        <begin position="106"/>
        <end position="130"/>
    </location>
</feature>
<dbReference type="PANTHER" id="PTHR43129">
    <property type="entry name" value="FOSMIDOMYCIN RESISTANCE PROTEIN"/>
    <property type="match status" value="1"/>
</dbReference>
<evidence type="ECO:0000256" key="3">
    <source>
        <dbReference type="ARBA" id="ARBA00023136"/>
    </source>
</evidence>
<reference evidence="6 7" key="1">
    <citation type="submission" date="2017-04" db="EMBL/GenBank/DDBJ databases">
        <authorList>
            <person name="Afonso C.L."/>
            <person name="Miller P.J."/>
            <person name="Scott M.A."/>
            <person name="Spackman E."/>
            <person name="Goraichik I."/>
            <person name="Dimitrov K.M."/>
            <person name="Suarez D.L."/>
            <person name="Swayne D.E."/>
        </authorList>
    </citation>
    <scope>NUCLEOTIDE SEQUENCE [LARGE SCALE GENOMIC DNA]</scope>
    <source>
        <strain evidence="6 7">KR-140</strain>
    </source>
</reference>
<dbReference type="CDD" id="cd17478">
    <property type="entry name" value="MFS_FsR"/>
    <property type="match status" value="1"/>
</dbReference>
<evidence type="ECO:0000256" key="2">
    <source>
        <dbReference type="ARBA" id="ARBA00022989"/>
    </source>
</evidence>
<keyword evidence="7" id="KW-1185">Reference proteome</keyword>
<dbReference type="AlphaFoldDB" id="A0A1W1VMK0"/>
<dbReference type="InterPro" id="IPR020846">
    <property type="entry name" value="MFS_dom"/>
</dbReference>
<evidence type="ECO:0000256" key="1">
    <source>
        <dbReference type="ARBA" id="ARBA00022692"/>
    </source>
</evidence>
<dbReference type="OrthoDB" id="58958at2"/>
<dbReference type="SUPFAM" id="SSF103473">
    <property type="entry name" value="MFS general substrate transporter"/>
    <property type="match status" value="1"/>
</dbReference>
<name>A0A1W1VMK0_9DEIO</name>
<feature type="transmembrane region" description="Helical" evidence="4">
    <location>
        <begin position="165"/>
        <end position="184"/>
    </location>
</feature>
<feature type="transmembrane region" description="Helical" evidence="4">
    <location>
        <begin position="81"/>
        <end position="100"/>
    </location>
</feature>
<keyword evidence="3 4" id="KW-0472">Membrane</keyword>
<dbReference type="InterPro" id="IPR011701">
    <property type="entry name" value="MFS"/>
</dbReference>
<dbReference type="Gene3D" id="1.20.1250.20">
    <property type="entry name" value="MFS general substrate transporter like domains"/>
    <property type="match status" value="2"/>
</dbReference>
<feature type="transmembrane region" description="Helical" evidence="4">
    <location>
        <begin position="329"/>
        <end position="353"/>
    </location>
</feature>
<dbReference type="EMBL" id="FWWU01000009">
    <property type="protein sequence ID" value="SMB94599.1"/>
    <property type="molecule type" value="Genomic_DNA"/>
</dbReference>
<feature type="transmembrane region" description="Helical" evidence="4">
    <location>
        <begin position="205"/>
        <end position="222"/>
    </location>
</feature>
<feature type="transmembrane region" description="Helical" evidence="4">
    <location>
        <begin position="272"/>
        <end position="289"/>
    </location>
</feature>
<feature type="domain" description="Major facilitator superfamily (MFS) profile" evidence="5">
    <location>
        <begin position="16"/>
        <end position="383"/>
    </location>
</feature>
<accession>A0A1W1VMK0</accession>
<keyword evidence="2 4" id="KW-1133">Transmembrane helix</keyword>
<dbReference type="PROSITE" id="PS50850">
    <property type="entry name" value="MFS"/>
    <property type="match status" value="1"/>
</dbReference>
<dbReference type="Pfam" id="PF07690">
    <property type="entry name" value="MFS_1"/>
    <property type="match status" value="1"/>
</dbReference>
<feature type="transmembrane region" description="Helical" evidence="4">
    <location>
        <begin position="46"/>
        <end position="69"/>
    </location>
</feature>
<organism evidence="6 7">
    <name type="scientific">Deinococcus hopiensis KR-140</name>
    <dbReference type="NCBI Taxonomy" id="695939"/>
    <lineage>
        <taxon>Bacteria</taxon>
        <taxon>Thermotogati</taxon>
        <taxon>Deinococcota</taxon>
        <taxon>Deinococci</taxon>
        <taxon>Deinococcales</taxon>
        <taxon>Deinococcaceae</taxon>
        <taxon>Deinococcus</taxon>
    </lineage>
</organism>
<feature type="transmembrane region" description="Helical" evidence="4">
    <location>
        <begin position="359"/>
        <end position="379"/>
    </location>
</feature>
<keyword evidence="1 4" id="KW-0812">Transmembrane</keyword>
<evidence type="ECO:0000256" key="4">
    <source>
        <dbReference type="SAM" id="Phobius"/>
    </source>
</evidence>
<dbReference type="Proteomes" id="UP000192582">
    <property type="component" value="Unassembled WGS sequence"/>
</dbReference>
<gene>
    <name evidence="6" type="ORF">SAMN00790413_02452</name>
</gene>
<dbReference type="InterPro" id="IPR036259">
    <property type="entry name" value="MFS_trans_sf"/>
</dbReference>
<evidence type="ECO:0000259" key="5">
    <source>
        <dbReference type="PROSITE" id="PS50850"/>
    </source>
</evidence>
<feature type="transmembrane region" description="Helical" evidence="4">
    <location>
        <begin position="139"/>
        <end position="159"/>
    </location>
</feature>
<feature type="transmembrane region" description="Helical" evidence="4">
    <location>
        <begin position="242"/>
        <end position="260"/>
    </location>
</feature>
<dbReference type="PANTHER" id="PTHR43129:SF1">
    <property type="entry name" value="FOSMIDOMYCIN RESISTANCE PROTEIN"/>
    <property type="match status" value="1"/>
</dbReference>
<feature type="transmembrane region" description="Helical" evidence="4">
    <location>
        <begin position="295"/>
        <end position="317"/>
    </location>
</feature>
<dbReference type="GO" id="GO:0005886">
    <property type="term" value="C:plasma membrane"/>
    <property type="evidence" value="ECO:0007669"/>
    <property type="project" value="TreeGrafter"/>
</dbReference>